<keyword evidence="2" id="KW-1185">Reference proteome</keyword>
<dbReference type="Proteomes" id="UP000828390">
    <property type="component" value="Unassembled WGS sequence"/>
</dbReference>
<proteinExistence type="predicted"/>
<evidence type="ECO:0000313" key="2">
    <source>
        <dbReference type="Proteomes" id="UP000828390"/>
    </source>
</evidence>
<dbReference type="AlphaFoldDB" id="A0A9D4BKC3"/>
<comment type="caution">
    <text evidence="1">The sequence shown here is derived from an EMBL/GenBank/DDBJ whole genome shotgun (WGS) entry which is preliminary data.</text>
</comment>
<reference evidence="1" key="1">
    <citation type="journal article" date="2019" name="bioRxiv">
        <title>The Genome of the Zebra Mussel, Dreissena polymorpha: A Resource for Invasive Species Research.</title>
        <authorList>
            <person name="McCartney M.A."/>
            <person name="Auch B."/>
            <person name="Kono T."/>
            <person name="Mallez S."/>
            <person name="Zhang Y."/>
            <person name="Obille A."/>
            <person name="Becker A."/>
            <person name="Abrahante J.E."/>
            <person name="Garbe J."/>
            <person name="Badalamenti J.P."/>
            <person name="Herman A."/>
            <person name="Mangelson H."/>
            <person name="Liachko I."/>
            <person name="Sullivan S."/>
            <person name="Sone E.D."/>
            <person name="Koren S."/>
            <person name="Silverstein K.A.T."/>
            <person name="Beckman K.B."/>
            <person name="Gohl D.M."/>
        </authorList>
    </citation>
    <scope>NUCLEOTIDE SEQUENCE</scope>
    <source>
        <strain evidence="1">Duluth1</strain>
        <tissue evidence="1">Whole animal</tissue>
    </source>
</reference>
<dbReference type="SUPFAM" id="SSF141571">
    <property type="entry name" value="Pentapeptide repeat-like"/>
    <property type="match status" value="1"/>
</dbReference>
<dbReference type="EMBL" id="JAIWYP010000016">
    <property type="protein sequence ID" value="KAH3697974.1"/>
    <property type="molecule type" value="Genomic_DNA"/>
</dbReference>
<reference evidence="1" key="2">
    <citation type="submission" date="2020-11" db="EMBL/GenBank/DDBJ databases">
        <authorList>
            <person name="McCartney M.A."/>
            <person name="Auch B."/>
            <person name="Kono T."/>
            <person name="Mallez S."/>
            <person name="Becker A."/>
            <person name="Gohl D.M."/>
            <person name="Silverstein K.A.T."/>
            <person name="Koren S."/>
            <person name="Bechman K.B."/>
            <person name="Herman A."/>
            <person name="Abrahante J.E."/>
            <person name="Garbe J."/>
        </authorList>
    </citation>
    <scope>NUCLEOTIDE SEQUENCE</scope>
    <source>
        <strain evidence="1">Duluth1</strain>
        <tissue evidence="1">Whole animal</tissue>
    </source>
</reference>
<protein>
    <submittedName>
        <fullName evidence="1">Uncharacterized protein</fullName>
    </submittedName>
</protein>
<evidence type="ECO:0000313" key="1">
    <source>
        <dbReference type="EMBL" id="KAH3697974.1"/>
    </source>
</evidence>
<sequence length="110" mass="13250">MAAMSSYVKYGCNVQLCEIWLQCPAILLTLKRCSFVEWSFVEWSFVEWSFVEWSFVEWSFVEWSFVEWSFVEWSFVEWSFVEWSFVEWSFVVVLSQSSWLQPDISGMVCV</sequence>
<organism evidence="1 2">
    <name type="scientific">Dreissena polymorpha</name>
    <name type="common">Zebra mussel</name>
    <name type="synonym">Mytilus polymorpha</name>
    <dbReference type="NCBI Taxonomy" id="45954"/>
    <lineage>
        <taxon>Eukaryota</taxon>
        <taxon>Metazoa</taxon>
        <taxon>Spiralia</taxon>
        <taxon>Lophotrochozoa</taxon>
        <taxon>Mollusca</taxon>
        <taxon>Bivalvia</taxon>
        <taxon>Autobranchia</taxon>
        <taxon>Heteroconchia</taxon>
        <taxon>Euheterodonta</taxon>
        <taxon>Imparidentia</taxon>
        <taxon>Neoheterodontei</taxon>
        <taxon>Myida</taxon>
        <taxon>Dreissenoidea</taxon>
        <taxon>Dreissenidae</taxon>
        <taxon>Dreissena</taxon>
    </lineage>
</organism>
<gene>
    <name evidence="1" type="ORF">DPMN_085487</name>
</gene>
<accession>A0A9D4BKC3</accession>
<name>A0A9D4BKC3_DREPO</name>